<keyword evidence="4" id="KW-1134">Transmembrane beta strand</keyword>
<dbReference type="InterPro" id="IPR010130">
    <property type="entry name" value="T1SS_OMP_TolC"/>
</dbReference>
<keyword evidence="9" id="KW-0732">Signal</keyword>
<keyword evidence="5" id="KW-0812">Transmembrane</keyword>
<feature type="chain" id="PRO_5047251752" evidence="9">
    <location>
        <begin position="26"/>
        <end position="458"/>
    </location>
</feature>
<comment type="subcellular location">
    <subcellularLocation>
        <location evidence="1">Cell outer membrane</location>
    </subcellularLocation>
</comment>
<accession>A0ABS5I9Y5</accession>
<dbReference type="Gene3D" id="1.20.1600.10">
    <property type="entry name" value="Outer membrane efflux proteins (OEP)"/>
    <property type="match status" value="1"/>
</dbReference>
<organism evidence="10 11">
    <name type="scientific">Magnetospirillum sulfuroxidans</name>
    <dbReference type="NCBI Taxonomy" id="611300"/>
    <lineage>
        <taxon>Bacteria</taxon>
        <taxon>Pseudomonadati</taxon>
        <taxon>Pseudomonadota</taxon>
        <taxon>Alphaproteobacteria</taxon>
        <taxon>Rhodospirillales</taxon>
        <taxon>Rhodospirillaceae</taxon>
        <taxon>Magnetospirillum</taxon>
    </lineage>
</organism>
<evidence type="ECO:0000256" key="5">
    <source>
        <dbReference type="ARBA" id="ARBA00022692"/>
    </source>
</evidence>
<comment type="similarity">
    <text evidence="2">Belongs to the outer membrane factor (OMF) (TC 1.B.17) family.</text>
</comment>
<sequence length="458" mass="49574">MRKACLLAGVAAVVVGLAAPLSVSAETLEEVLVSAYATNPTLLARRAQLRASDEAVPQALSNWRPKVTLSGEVARGKYESNTSSQNREQGRTSESGTLLITQPLYRGGRTVAETRKAEANVLANRADLQVNEQTVLLSAASAYLDVVRDQAVLNLNVNNEQVLRRQLDAAQERFRVGEITRTDVSQAEARLAGAIADRAAAEGALQNSRAKFITVVGRPAEAPAAPTQAVAVPGSFEEVKATTLAKNPSVIYSDWITEAAKHDIDLKFGELLPELSLVGEASQGHSTSQQGNETGTLDATLKLSIPLYEAGDVYSQVREIKHTYGRRKIESDKARRDALESATKAWEDLASNRSKIRSLEAQLRASDMALAGVEEEAKVGSRTVLDVLNAEQELFTARVNLVRAQRDETVSAFTLKSALGEMTADGLTLPVDVYDPTKNYNEVRGRWIGTGINEKYDE</sequence>
<proteinExistence type="inferred from homology"/>
<dbReference type="Pfam" id="PF02321">
    <property type="entry name" value="OEP"/>
    <property type="match status" value="2"/>
</dbReference>
<dbReference type="Proteomes" id="UP000680714">
    <property type="component" value="Unassembled WGS sequence"/>
</dbReference>
<evidence type="ECO:0000256" key="2">
    <source>
        <dbReference type="ARBA" id="ARBA00007613"/>
    </source>
</evidence>
<keyword evidence="3" id="KW-0813">Transport</keyword>
<evidence type="ECO:0000256" key="6">
    <source>
        <dbReference type="ARBA" id="ARBA00023136"/>
    </source>
</evidence>
<evidence type="ECO:0000256" key="8">
    <source>
        <dbReference type="SAM" id="MobiDB-lite"/>
    </source>
</evidence>
<evidence type="ECO:0000256" key="4">
    <source>
        <dbReference type="ARBA" id="ARBA00022452"/>
    </source>
</evidence>
<dbReference type="EMBL" id="JAGTUF010000001">
    <property type="protein sequence ID" value="MBR9970503.1"/>
    <property type="molecule type" value="Genomic_DNA"/>
</dbReference>
<dbReference type="RefSeq" id="WP_211545993.1">
    <property type="nucleotide sequence ID" value="NZ_JAGTUF010000001.1"/>
</dbReference>
<name>A0ABS5I9Y5_9PROT</name>
<keyword evidence="6" id="KW-0472">Membrane</keyword>
<keyword evidence="11" id="KW-1185">Reference proteome</keyword>
<evidence type="ECO:0000256" key="1">
    <source>
        <dbReference type="ARBA" id="ARBA00004442"/>
    </source>
</evidence>
<dbReference type="SUPFAM" id="SSF56954">
    <property type="entry name" value="Outer membrane efflux proteins (OEP)"/>
    <property type="match status" value="1"/>
</dbReference>
<comment type="caution">
    <text evidence="10">The sequence shown here is derived from an EMBL/GenBank/DDBJ whole genome shotgun (WGS) entry which is preliminary data.</text>
</comment>
<protein>
    <submittedName>
        <fullName evidence="10">TolC family outer membrane protein</fullName>
    </submittedName>
</protein>
<dbReference type="NCBIfam" id="TIGR01844">
    <property type="entry name" value="type_I_sec_TolC"/>
    <property type="match status" value="1"/>
</dbReference>
<evidence type="ECO:0000256" key="7">
    <source>
        <dbReference type="ARBA" id="ARBA00023237"/>
    </source>
</evidence>
<evidence type="ECO:0000313" key="11">
    <source>
        <dbReference type="Proteomes" id="UP000680714"/>
    </source>
</evidence>
<keyword evidence="7" id="KW-0998">Cell outer membrane</keyword>
<dbReference type="InterPro" id="IPR003423">
    <property type="entry name" value="OMP_efflux"/>
</dbReference>
<feature type="region of interest" description="Disordered" evidence="8">
    <location>
        <begin position="74"/>
        <end position="96"/>
    </location>
</feature>
<reference evidence="10 11" key="1">
    <citation type="submission" date="2021-04" db="EMBL/GenBank/DDBJ databases">
        <title>Magnetospirillum sulfuroxidans sp. nov., a facultative chemolithoautotrophic sulfur-oxidizing alphaproteobacterium isolated from freshwater sediment and proposals for Paramagetospirillum gen. nov., and Magnetospirillaceae fam. nov.</title>
        <authorList>
            <person name="Koziaeva V."/>
            <person name="Geelhoed J.S."/>
            <person name="Sorokin D.Y."/>
            <person name="Grouzdev D.S."/>
        </authorList>
    </citation>
    <scope>NUCLEOTIDE SEQUENCE [LARGE SCALE GENOMIC DNA]</scope>
    <source>
        <strain evidence="10 11">J10</strain>
    </source>
</reference>
<evidence type="ECO:0000256" key="9">
    <source>
        <dbReference type="SAM" id="SignalP"/>
    </source>
</evidence>
<dbReference type="PANTHER" id="PTHR30026:SF22">
    <property type="entry name" value="OUTER MEMBRANE EFFLUX PROTEIN"/>
    <property type="match status" value="1"/>
</dbReference>
<feature type="signal peptide" evidence="9">
    <location>
        <begin position="1"/>
        <end position="25"/>
    </location>
</feature>
<evidence type="ECO:0000256" key="3">
    <source>
        <dbReference type="ARBA" id="ARBA00022448"/>
    </source>
</evidence>
<dbReference type="PANTHER" id="PTHR30026">
    <property type="entry name" value="OUTER MEMBRANE PROTEIN TOLC"/>
    <property type="match status" value="1"/>
</dbReference>
<gene>
    <name evidence="10" type="ORF">KEC16_02105</name>
</gene>
<evidence type="ECO:0000313" key="10">
    <source>
        <dbReference type="EMBL" id="MBR9970503.1"/>
    </source>
</evidence>
<feature type="compositionally biased region" description="Polar residues" evidence="8">
    <location>
        <begin position="79"/>
        <end position="96"/>
    </location>
</feature>
<dbReference type="InterPro" id="IPR051906">
    <property type="entry name" value="TolC-like"/>
</dbReference>